<evidence type="ECO:0000256" key="2">
    <source>
        <dbReference type="ARBA" id="ARBA00022692"/>
    </source>
</evidence>
<evidence type="ECO:0000313" key="7">
    <source>
        <dbReference type="EMBL" id="CDP36736.1"/>
    </source>
</evidence>
<organism evidence="7">
    <name type="scientific">Blastobotrys adeninivorans</name>
    <name type="common">Yeast</name>
    <name type="synonym">Arxula adeninivorans</name>
    <dbReference type="NCBI Taxonomy" id="409370"/>
    <lineage>
        <taxon>Eukaryota</taxon>
        <taxon>Fungi</taxon>
        <taxon>Dikarya</taxon>
        <taxon>Ascomycota</taxon>
        <taxon>Saccharomycotina</taxon>
        <taxon>Dipodascomycetes</taxon>
        <taxon>Dipodascales</taxon>
        <taxon>Trichomonascaceae</taxon>
        <taxon>Blastobotrys</taxon>
    </lineage>
</organism>
<feature type="region of interest" description="Disordered" evidence="5">
    <location>
        <begin position="1"/>
        <end position="104"/>
    </location>
</feature>
<feature type="transmembrane region" description="Helical" evidence="6">
    <location>
        <begin position="439"/>
        <end position="461"/>
    </location>
</feature>
<dbReference type="SUPFAM" id="SSF103473">
    <property type="entry name" value="MFS general substrate transporter"/>
    <property type="match status" value="1"/>
</dbReference>
<proteinExistence type="predicted"/>
<evidence type="ECO:0000256" key="3">
    <source>
        <dbReference type="ARBA" id="ARBA00022989"/>
    </source>
</evidence>
<dbReference type="PhylomeDB" id="A0A060TC33"/>
<dbReference type="Gene3D" id="1.20.1250.20">
    <property type="entry name" value="MFS general substrate transporter like domains"/>
    <property type="match status" value="2"/>
</dbReference>
<dbReference type="GO" id="GO:0022857">
    <property type="term" value="F:transmembrane transporter activity"/>
    <property type="evidence" value="ECO:0007669"/>
    <property type="project" value="InterPro"/>
</dbReference>
<reference evidence="7" key="1">
    <citation type="submission" date="2014-02" db="EMBL/GenBank/DDBJ databases">
        <authorList>
            <person name="Genoscope - CEA"/>
        </authorList>
    </citation>
    <scope>NUCLEOTIDE SEQUENCE</scope>
    <source>
        <strain evidence="7">LS3</strain>
    </source>
</reference>
<reference evidence="7" key="2">
    <citation type="submission" date="2014-06" db="EMBL/GenBank/DDBJ databases">
        <title>The complete genome of Blastobotrys (Arxula) adeninivorans LS3 - a yeast of biotechnological interest.</title>
        <authorList>
            <person name="Kunze G."/>
            <person name="Gaillardin C."/>
            <person name="Czernicka M."/>
            <person name="Durrens P."/>
            <person name="Martin T."/>
            <person name="Boer E."/>
            <person name="Gabaldon T."/>
            <person name="Cruz J."/>
            <person name="Talla E."/>
            <person name="Marck C."/>
            <person name="Goffeau A."/>
            <person name="Barbe V."/>
            <person name="Baret P."/>
            <person name="Baronian K."/>
            <person name="Beier S."/>
            <person name="Bleykasten C."/>
            <person name="Bode R."/>
            <person name="Casaregola S."/>
            <person name="Despons L."/>
            <person name="Fairhead C."/>
            <person name="Giersberg M."/>
            <person name="Gierski P."/>
            <person name="Hahnel U."/>
            <person name="Hartmann A."/>
            <person name="Jankowska D."/>
            <person name="Jubin C."/>
            <person name="Jung P."/>
            <person name="Lafontaine I."/>
            <person name="Leh-Louis V."/>
            <person name="Lemaire M."/>
            <person name="Marcet-Houben M."/>
            <person name="Mascher M."/>
            <person name="Morel G."/>
            <person name="Richard G.-F."/>
            <person name="Riechen J."/>
            <person name="Sacerdot C."/>
            <person name="Sarkar A."/>
            <person name="Savel G."/>
            <person name="Schacherer J."/>
            <person name="Sherman D."/>
            <person name="Straub M.-L."/>
            <person name="Stein N."/>
            <person name="Thierry A."/>
            <person name="Trautwein-Schult A."/>
            <person name="Westhof E."/>
            <person name="Worch S."/>
            <person name="Dujon B."/>
            <person name="Souciet J.-L."/>
            <person name="Wincker P."/>
            <person name="Scholz U."/>
            <person name="Neuveglise N."/>
        </authorList>
    </citation>
    <scope>NUCLEOTIDE SEQUENCE</scope>
    <source>
        <strain evidence="7">LS3</strain>
    </source>
</reference>
<feature type="transmembrane region" description="Helical" evidence="6">
    <location>
        <begin position="412"/>
        <end position="433"/>
    </location>
</feature>
<accession>A0A060TC33</accession>
<dbReference type="Pfam" id="PF07690">
    <property type="entry name" value="MFS_1"/>
    <property type="match status" value="1"/>
</dbReference>
<feature type="transmembrane region" description="Helical" evidence="6">
    <location>
        <begin position="174"/>
        <end position="197"/>
    </location>
</feature>
<feature type="transmembrane region" description="Helical" evidence="6">
    <location>
        <begin position="233"/>
        <end position="254"/>
    </location>
</feature>
<feature type="compositionally biased region" description="Low complexity" evidence="5">
    <location>
        <begin position="8"/>
        <end position="21"/>
    </location>
</feature>
<keyword evidence="4 6" id="KW-0472">Membrane</keyword>
<feature type="transmembrane region" description="Helical" evidence="6">
    <location>
        <begin position="349"/>
        <end position="373"/>
    </location>
</feature>
<dbReference type="EMBL" id="HG937692">
    <property type="protein sequence ID" value="CDP36736.1"/>
    <property type="molecule type" value="Genomic_DNA"/>
</dbReference>
<dbReference type="GO" id="GO:0016020">
    <property type="term" value="C:membrane"/>
    <property type="evidence" value="ECO:0007669"/>
    <property type="project" value="UniProtKB-SubCell"/>
</dbReference>
<feature type="transmembrane region" description="Helical" evidence="6">
    <location>
        <begin position="295"/>
        <end position="316"/>
    </location>
</feature>
<keyword evidence="2 6" id="KW-0812">Transmembrane</keyword>
<dbReference type="PANTHER" id="PTHR10924">
    <property type="entry name" value="MAJOR FACILITATOR SUPERFAMILY PROTEIN-RELATED"/>
    <property type="match status" value="1"/>
</dbReference>
<feature type="transmembrane region" description="Helical" evidence="6">
    <location>
        <begin position="473"/>
        <end position="494"/>
    </location>
</feature>
<comment type="subcellular location">
    <subcellularLocation>
        <location evidence="1">Membrane</location>
        <topology evidence="1">Multi-pass membrane protein</topology>
    </subcellularLocation>
</comment>
<evidence type="ECO:0000256" key="4">
    <source>
        <dbReference type="ARBA" id="ARBA00023136"/>
    </source>
</evidence>
<dbReference type="AlphaFoldDB" id="A0A060TC33"/>
<sequence>MSDDNRTSISASEAYESALESPRPSTDREASPVDDAASVHTATLGNPSGRALGTDSNPDEKSGHVKNASEITETALLTEGPSRSDDSPRDSSYNDPKDPEMATQRVESQLAGMSVDGVAVDPENYQGPFKTYKRRWLGILSMALLNIANSWGWLTFAAISPYCADFYNLSSESPINWLSIVILFAYLVSSPFVWTVLIKKGTKWALIVCGILSIIGNWIRYGGTRANNFGAVMFGQILIGFAQPFALSAPAFYTDIWFTSRSRISANAIASLANPLGGAIAQLVGPAVVTKADELPTFILITAIVSTVCALTALVVPQKPPTPACPSSMIPKHSPMESLKQLAKKPQYWALWAMFGIYVGFFNAFSSFTAQIMMPYGYSSDEAGYAGAALILAGIVCCAITSPIIDRLHHQLYVMYALVPSVAALYIGVIFMSKEDRDLAPPYVVCALLGALSFTLLPIFLEWCGEQFSSIDPAVTSSLLWMGGQLLGAIFIIVMNALKYNDDQGDPPGNMRRALIFEAIIACVGILPLWAVRKNTNNTRIDMDR</sequence>
<keyword evidence="3 6" id="KW-1133">Transmembrane helix</keyword>
<gene>
    <name evidence="7" type="ORF">GNLVRS02_ARAD1B19778g</name>
</gene>
<dbReference type="PANTHER" id="PTHR10924:SF6">
    <property type="entry name" value="SOLUTE CARRIER FAMILY 49 MEMBER A3"/>
    <property type="match status" value="1"/>
</dbReference>
<feature type="transmembrane region" description="Helical" evidence="6">
    <location>
        <begin position="514"/>
        <end position="532"/>
    </location>
</feature>
<protein>
    <submittedName>
        <fullName evidence="7">ARAD1B19778p</fullName>
    </submittedName>
</protein>
<feature type="transmembrane region" description="Helical" evidence="6">
    <location>
        <begin position="136"/>
        <end position="154"/>
    </location>
</feature>
<dbReference type="InterPro" id="IPR011701">
    <property type="entry name" value="MFS"/>
</dbReference>
<evidence type="ECO:0000256" key="6">
    <source>
        <dbReference type="SAM" id="Phobius"/>
    </source>
</evidence>
<evidence type="ECO:0000256" key="1">
    <source>
        <dbReference type="ARBA" id="ARBA00004141"/>
    </source>
</evidence>
<feature type="transmembrane region" description="Helical" evidence="6">
    <location>
        <begin position="204"/>
        <end position="221"/>
    </location>
</feature>
<evidence type="ECO:0000256" key="5">
    <source>
        <dbReference type="SAM" id="MobiDB-lite"/>
    </source>
</evidence>
<feature type="transmembrane region" description="Helical" evidence="6">
    <location>
        <begin position="266"/>
        <end position="289"/>
    </location>
</feature>
<dbReference type="InterPro" id="IPR049680">
    <property type="entry name" value="FLVCR1-2_SLC49-like"/>
</dbReference>
<name>A0A060TC33_BLAAD</name>
<feature type="transmembrane region" description="Helical" evidence="6">
    <location>
        <begin position="385"/>
        <end position="405"/>
    </location>
</feature>
<dbReference type="InterPro" id="IPR036259">
    <property type="entry name" value="MFS_trans_sf"/>
</dbReference>